<dbReference type="Pfam" id="PF00512">
    <property type="entry name" value="HisKA"/>
    <property type="match status" value="1"/>
</dbReference>
<evidence type="ECO:0000313" key="12">
    <source>
        <dbReference type="Proteomes" id="UP000450917"/>
    </source>
</evidence>
<keyword evidence="4" id="KW-0808">Transferase</keyword>
<dbReference type="InterPro" id="IPR005467">
    <property type="entry name" value="His_kinase_dom"/>
</dbReference>
<organism evidence="11 12">
    <name type="scientific">Paenibacillus validus</name>
    <dbReference type="NCBI Taxonomy" id="44253"/>
    <lineage>
        <taxon>Bacteria</taxon>
        <taxon>Bacillati</taxon>
        <taxon>Bacillota</taxon>
        <taxon>Bacilli</taxon>
        <taxon>Bacillales</taxon>
        <taxon>Paenibacillaceae</taxon>
        <taxon>Paenibacillus</taxon>
    </lineage>
</organism>
<evidence type="ECO:0000256" key="7">
    <source>
        <dbReference type="ARBA" id="ARBA00022840"/>
    </source>
</evidence>
<dbReference type="InterPro" id="IPR036097">
    <property type="entry name" value="HisK_dim/P_sf"/>
</dbReference>
<keyword evidence="3" id="KW-0597">Phosphoprotein</keyword>
<keyword evidence="9" id="KW-0472">Membrane</keyword>
<dbReference type="InterPro" id="IPR003661">
    <property type="entry name" value="HisK_dim/P_dom"/>
</dbReference>
<dbReference type="Gene3D" id="3.30.565.10">
    <property type="entry name" value="Histidine kinase-like ATPase, C-terminal domain"/>
    <property type="match status" value="1"/>
</dbReference>
<dbReference type="Gene3D" id="1.10.287.130">
    <property type="match status" value="1"/>
</dbReference>
<keyword evidence="9" id="KW-1133">Transmembrane helix</keyword>
<keyword evidence="5" id="KW-0547">Nucleotide-binding</keyword>
<name>A0A7X3CVH6_9BACL</name>
<dbReference type="GO" id="GO:0005524">
    <property type="term" value="F:ATP binding"/>
    <property type="evidence" value="ECO:0007669"/>
    <property type="project" value="UniProtKB-KW"/>
</dbReference>
<feature type="domain" description="Histidine kinase" evidence="10">
    <location>
        <begin position="211"/>
        <end position="416"/>
    </location>
</feature>
<evidence type="ECO:0000256" key="3">
    <source>
        <dbReference type="ARBA" id="ARBA00022553"/>
    </source>
</evidence>
<keyword evidence="12" id="KW-1185">Reference proteome</keyword>
<dbReference type="CDD" id="cd00082">
    <property type="entry name" value="HisKA"/>
    <property type="match status" value="1"/>
</dbReference>
<dbReference type="Proteomes" id="UP000450917">
    <property type="component" value="Unassembled WGS sequence"/>
</dbReference>
<evidence type="ECO:0000256" key="6">
    <source>
        <dbReference type="ARBA" id="ARBA00022777"/>
    </source>
</evidence>
<dbReference type="PANTHER" id="PTHR43065:SF46">
    <property type="entry name" value="C4-DICARBOXYLATE TRANSPORT SENSOR PROTEIN DCTB"/>
    <property type="match status" value="1"/>
</dbReference>
<dbReference type="Pfam" id="PF02518">
    <property type="entry name" value="HATPase_c"/>
    <property type="match status" value="1"/>
</dbReference>
<protein>
    <recommendedName>
        <fullName evidence="2">histidine kinase</fullName>
        <ecNumber evidence="2">2.7.13.3</ecNumber>
    </recommendedName>
</protein>
<comment type="catalytic activity">
    <reaction evidence="1">
        <text>ATP + protein L-histidine = ADP + protein N-phospho-L-histidine.</text>
        <dbReference type="EC" id="2.7.13.3"/>
    </reaction>
</comment>
<comment type="caution">
    <text evidence="11">The sequence shown here is derived from an EMBL/GenBank/DDBJ whole genome shotgun (WGS) entry which is preliminary data.</text>
</comment>
<dbReference type="GO" id="GO:0000155">
    <property type="term" value="F:phosphorelay sensor kinase activity"/>
    <property type="evidence" value="ECO:0007669"/>
    <property type="project" value="InterPro"/>
</dbReference>
<evidence type="ECO:0000259" key="10">
    <source>
        <dbReference type="PROSITE" id="PS50109"/>
    </source>
</evidence>
<keyword evidence="6 11" id="KW-0418">Kinase</keyword>
<dbReference type="PROSITE" id="PS50109">
    <property type="entry name" value="HIS_KIN"/>
    <property type="match status" value="1"/>
</dbReference>
<evidence type="ECO:0000256" key="8">
    <source>
        <dbReference type="ARBA" id="ARBA00023012"/>
    </source>
</evidence>
<dbReference type="InterPro" id="IPR036890">
    <property type="entry name" value="HATPase_C_sf"/>
</dbReference>
<dbReference type="AlphaFoldDB" id="A0A7X3CVH6"/>
<dbReference type="SMART" id="SM00387">
    <property type="entry name" value="HATPase_c"/>
    <property type="match status" value="1"/>
</dbReference>
<evidence type="ECO:0000256" key="2">
    <source>
        <dbReference type="ARBA" id="ARBA00012438"/>
    </source>
</evidence>
<evidence type="ECO:0000256" key="1">
    <source>
        <dbReference type="ARBA" id="ARBA00000085"/>
    </source>
</evidence>
<keyword evidence="8" id="KW-0902">Two-component regulatory system</keyword>
<accession>A0A7X3CVH6</accession>
<dbReference type="InterPro" id="IPR004358">
    <property type="entry name" value="Sig_transdc_His_kin-like_C"/>
</dbReference>
<proteinExistence type="predicted"/>
<evidence type="ECO:0000313" key="11">
    <source>
        <dbReference type="EMBL" id="MUG73197.1"/>
    </source>
</evidence>
<feature type="transmembrane region" description="Helical" evidence="9">
    <location>
        <begin position="103"/>
        <end position="122"/>
    </location>
</feature>
<dbReference type="PANTHER" id="PTHR43065">
    <property type="entry name" value="SENSOR HISTIDINE KINASE"/>
    <property type="match status" value="1"/>
</dbReference>
<dbReference type="EMBL" id="WNZX01000022">
    <property type="protein sequence ID" value="MUG73197.1"/>
    <property type="molecule type" value="Genomic_DNA"/>
</dbReference>
<dbReference type="EC" id="2.7.13.3" evidence="2"/>
<feature type="transmembrane region" description="Helical" evidence="9">
    <location>
        <begin position="162"/>
        <end position="183"/>
    </location>
</feature>
<evidence type="ECO:0000256" key="5">
    <source>
        <dbReference type="ARBA" id="ARBA00022741"/>
    </source>
</evidence>
<keyword evidence="7" id="KW-0067">ATP-binding</keyword>
<dbReference type="SUPFAM" id="SSF47384">
    <property type="entry name" value="Homodimeric domain of signal transducing histidine kinase"/>
    <property type="match status" value="1"/>
</dbReference>
<evidence type="ECO:0000256" key="9">
    <source>
        <dbReference type="SAM" id="Phobius"/>
    </source>
</evidence>
<sequence>MSFMLTSLLSNLFFILFPIFLYDVFWGERRRHKLPNLSYTLMGLLSIGLCMLFPIGLTAGHQFDLHLIPFIIASLYGGHRISAWLAGFMLLLDILLIHDPSPYTLLINAVTALLIQIGIIRFRTYSPKMKISVVVLLSTLSVMVSLYGFYMNTPEEVHDPLTGYVLLGLSIQALSSGMIAGFIEAMRKNMLMRNEMMQIQRLQVIGELAASVSHEVRNPLTVSRGFLQLLLERHKDNEQDARYLRLTLEEMDRAQHIITDYLAYAKPEAEMVSRLQVADELAYVISVLEPYALLGKVEIKVSGVGEGFVLGDKHKFRQCLINLLKNGIEAMPGGGTLEVKAVCDSKKARICIIDSGAGMSTEEVERLGTPYYTTKTKGTGLGTMVAFSVAKAMNGRIEVSSTKGKGTKFIITLPTC</sequence>
<dbReference type="PRINTS" id="PR00344">
    <property type="entry name" value="BCTRLSENSOR"/>
</dbReference>
<keyword evidence="9" id="KW-0812">Transmembrane</keyword>
<evidence type="ECO:0000256" key="4">
    <source>
        <dbReference type="ARBA" id="ARBA00022679"/>
    </source>
</evidence>
<dbReference type="SMART" id="SM00388">
    <property type="entry name" value="HisKA"/>
    <property type="match status" value="1"/>
</dbReference>
<feature type="transmembrane region" description="Helical" evidence="9">
    <location>
        <begin position="37"/>
        <end position="60"/>
    </location>
</feature>
<dbReference type="SUPFAM" id="SSF55874">
    <property type="entry name" value="ATPase domain of HSP90 chaperone/DNA topoisomerase II/histidine kinase"/>
    <property type="match status" value="1"/>
</dbReference>
<gene>
    <name evidence="11" type="ORF">GNP93_21430</name>
</gene>
<feature type="transmembrane region" description="Helical" evidence="9">
    <location>
        <begin position="131"/>
        <end position="150"/>
    </location>
</feature>
<dbReference type="InterPro" id="IPR003594">
    <property type="entry name" value="HATPase_dom"/>
</dbReference>
<reference evidence="11 12" key="1">
    <citation type="submission" date="2019-11" db="EMBL/GenBank/DDBJ databases">
        <title>Draft genome sequences of five Paenibacillus species of dairy origin.</title>
        <authorList>
            <person name="Olajide A.M."/>
            <person name="Chen S."/>
            <person name="Lapointe G."/>
        </authorList>
    </citation>
    <scope>NUCLEOTIDE SEQUENCE [LARGE SCALE GENOMIC DNA]</scope>
    <source>
        <strain evidence="11 12">2CS3</strain>
    </source>
</reference>